<feature type="compositionally biased region" description="Basic residues" evidence="1">
    <location>
        <begin position="325"/>
        <end position="340"/>
    </location>
</feature>
<dbReference type="OrthoDB" id="3903267at2759"/>
<dbReference type="EMBL" id="CH408035">
    <property type="protein sequence ID" value="EAQ83831.1"/>
    <property type="molecule type" value="Genomic_DNA"/>
</dbReference>
<dbReference type="InParanoid" id="Q2GP69"/>
<feature type="region of interest" description="Disordered" evidence="1">
    <location>
        <begin position="231"/>
        <end position="447"/>
    </location>
</feature>
<dbReference type="VEuPathDB" id="FungiDB:CHGG_10235"/>
<feature type="compositionally biased region" description="Low complexity" evidence="1">
    <location>
        <begin position="469"/>
        <end position="481"/>
    </location>
</feature>
<accession>Q2GP69</accession>
<feature type="region of interest" description="Disordered" evidence="1">
    <location>
        <begin position="468"/>
        <end position="643"/>
    </location>
</feature>
<feature type="compositionally biased region" description="Pro residues" evidence="1">
    <location>
        <begin position="525"/>
        <end position="534"/>
    </location>
</feature>
<dbReference type="RefSeq" id="XP_001228162.1">
    <property type="nucleotide sequence ID" value="XM_001228161.1"/>
</dbReference>
<dbReference type="HOGENOM" id="CLU_425774_0_0_1"/>
<sequence length="643" mass="70719">MPPRKNTSGGKGKGRGRPRARGPSPDHDGDSSSAYEPSPELESDPAAPATPRREPGPPASGSGAASGANSGGPGSNRRRQGSSRAARAWDFTDVPLSQDQRLRNIRATGRMLISWGRPRMAEKLLLNMQYELVQAGVEIPYDRIAHRLRPGSSGSAISQFLGRTRERLVAEGHLVPPVPGSIFRREIRGYVRRDPESDDLHSTRPVTFSEPLEDRLVSLPDAANLYVGRRRRGGRRGARVSDEGEEEEEEGEEESPSRAQAAPRKRQRPSRGSPGSVPRHHRQNDNRHVGIQPESPSGGIGESGENDRHADPFLRNDASRFPRANPRHARRHGETHRPVPRARGPGFWQPEAIRDVRGYPPAVEEQDEQDEQETGFHWRQPPPPRPHPEEDFLLPTRRDTQQMAPRHRIPPGRAAAPPAALGYEGYGSSEHAGRLPPNPDPHYRPFSEYIRHGGGYGHGYWPPMPPHPAAASPHGPNFPQLPYQPPPWGEHGYGNPNPDLQHRGHGPPTHNFYEPPQYNDYINRPLPPPHPTPPGHYNNNNNKNEGMHRHPGAPPMALFNPPTPRRPTARGRNAPSGGGRRQLPPAAAPPNPRGGLPSPGDESTQVQTSPRSDGQREQDSEEASSDGGGSVVVEGEVKYEESK</sequence>
<evidence type="ECO:0000256" key="1">
    <source>
        <dbReference type="SAM" id="MobiDB-lite"/>
    </source>
</evidence>
<dbReference type="Proteomes" id="UP000001056">
    <property type="component" value="Unassembled WGS sequence"/>
</dbReference>
<feature type="compositionally biased region" description="Low complexity" evidence="1">
    <location>
        <begin position="535"/>
        <end position="544"/>
    </location>
</feature>
<feature type="compositionally biased region" description="Acidic residues" evidence="1">
    <location>
        <begin position="364"/>
        <end position="373"/>
    </location>
</feature>
<feature type="compositionally biased region" description="Polar residues" evidence="1">
    <location>
        <begin position="601"/>
        <end position="612"/>
    </location>
</feature>
<keyword evidence="3" id="KW-1185">Reference proteome</keyword>
<feature type="compositionally biased region" description="Low complexity" evidence="1">
    <location>
        <begin position="59"/>
        <end position="68"/>
    </location>
</feature>
<dbReference type="AlphaFoldDB" id="Q2GP69"/>
<feature type="region of interest" description="Disordered" evidence="1">
    <location>
        <begin position="1"/>
        <end position="89"/>
    </location>
</feature>
<feature type="compositionally biased region" description="Acidic residues" evidence="1">
    <location>
        <begin position="243"/>
        <end position="254"/>
    </location>
</feature>
<protein>
    <submittedName>
        <fullName evidence="2">Uncharacterized protein</fullName>
    </submittedName>
</protein>
<feature type="compositionally biased region" description="Basic and acidic residues" evidence="1">
    <location>
        <begin position="305"/>
        <end position="320"/>
    </location>
</feature>
<proteinExistence type="predicted"/>
<feature type="compositionally biased region" description="Low complexity" evidence="1">
    <location>
        <begin position="411"/>
        <end position="420"/>
    </location>
</feature>
<evidence type="ECO:0000313" key="2">
    <source>
        <dbReference type="EMBL" id="EAQ83831.1"/>
    </source>
</evidence>
<feature type="compositionally biased region" description="Basic and acidic residues" evidence="1">
    <location>
        <begin position="386"/>
        <end position="400"/>
    </location>
</feature>
<dbReference type="eggNOG" id="ENOG502T15E">
    <property type="taxonomic scope" value="Eukaryota"/>
</dbReference>
<dbReference type="GeneID" id="4396827"/>
<feature type="compositionally biased region" description="Low complexity" evidence="1">
    <location>
        <begin position="570"/>
        <end position="585"/>
    </location>
</feature>
<gene>
    <name evidence="2" type="ORF">CHGG_10235</name>
</gene>
<name>Q2GP69_CHAGB</name>
<dbReference type="OMA" id="SEYIRHG"/>
<evidence type="ECO:0000313" key="3">
    <source>
        <dbReference type="Proteomes" id="UP000001056"/>
    </source>
</evidence>
<organism evidence="2 3">
    <name type="scientific">Chaetomium globosum (strain ATCC 6205 / CBS 148.51 / DSM 1962 / NBRC 6347 / NRRL 1970)</name>
    <name type="common">Soil fungus</name>
    <dbReference type="NCBI Taxonomy" id="306901"/>
    <lineage>
        <taxon>Eukaryota</taxon>
        <taxon>Fungi</taxon>
        <taxon>Dikarya</taxon>
        <taxon>Ascomycota</taxon>
        <taxon>Pezizomycotina</taxon>
        <taxon>Sordariomycetes</taxon>
        <taxon>Sordariomycetidae</taxon>
        <taxon>Sordariales</taxon>
        <taxon>Chaetomiaceae</taxon>
        <taxon>Chaetomium</taxon>
    </lineage>
</organism>
<reference evidence="3" key="1">
    <citation type="journal article" date="2015" name="Genome Announc.">
        <title>Draft genome sequence of the cellulolytic fungus Chaetomium globosum.</title>
        <authorList>
            <person name="Cuomo C.A."/>
            <person name="Untereiner W.A."/>
            <person name="Ma L.-J."/>
            <person name="Grabherr M."/>
            <person name="Birren B.W."/>
        </authorList>
    </citation>
    <scope>NUCLEOTIDE SEQUENCE [LARGE SCALE GENOMIC DNA]</scope>
    <source>
        <strain evidence="3">ATCC 6205 / CBS 148.51 / DSM 1962 / NBRC 6347 / NRRL 1970</strain>
    </source>
</reference>